<feature type="coiled-coil region" evidence="1">
    <location>
        <begin position="41"/>
        <end position="110"/>
    </location>
</feature>
<evidence type="ECO:0000256" key="2">
    <source>
        <dbReference type="SAM" id="MobiDB-lite"/>
    </source>
</evidence>
<dbReference type="Proteomes" id="UP000772434">
    <property type="component" value="Unassembled WGS sequence"/>
</dbReference>
<accession>A0A9P5P4R9</accession>
<proteinExistence type="predicted"/>
<feature type="region of interest" description="Disordered" evidence="2">
    <location>
        <begin position="1"/>
        <end position="24"/>
    </location>
</feature>
<gene>
    <name evidence="3" type="ORF">BDP27DRAFT_618246</name>
</gene>
<organism evidence="3 4">
    <name type="scientific">Rhodocollybia butyracea</name>
    <dbReference type="NCBI Taxonomy" id="206335"/>
    <lineage>
        <taxon>Eukaryota</taxon>
        <taxon>Fungi</taxon>
        <taxon>Dikarya</taxon>
        <taxon>Basidiomycota</taxon>
        <taxon>Agaricomycotina</taxon>
        <taxon>Agaricomycetes</taxon>
        <taxon>Agaricomycetidae</taxon>
        <taxon>Agaricales</taxon>
        <taxon>Marasmiineae</taxon>
        <taxon>Omphalotaceae</taxon>
        <taxon>Rhodocollybia</taxon>
    </lineage>
</organism>
<dbReference type="EMBL" id="JADNRY010000407">
    <property type="protein sequence ID" value="KAF9056945.1"/>
    <property type="molecule type" value="Genomic_DNA"/>
</dbReference>
<dbReference type="AlphaFoldDB" id="A0A9P5P4R9"/>
<protein>
    <submittedName>
        <fullName evidence="3">Uncharacterized protein</fullName>
    </submittedName>
</protein>
<name>A0A9P5P4R9_9AGAR</name>
<comment type="caution">
    <text evidence="3">The sequence shown here is derived from an EMBL/GenBank/DDBJ whole genome shotgun (WGS) entry which is preliminary data.</text>
</comment>
<keyword evidence="1" id="KW-0175">Coiled coil</keyword>
<evidence type="ECO:0000256" key="1">
    <source>
        <dbReference type="SAM" id="Coils"/>
    </source>
</evidence>
<evidence type="ECO:0000313" key="4">
    <source>
        <dbReference type="Proteomes" id="UP000772434"/>
    </source>
</evidence>
<sequence length="164" mass="18793">MNEKTGPAATSSMLGGQAAPPANGLQQREHNEYHAPHHYDISVLEEAIERINHAKERVRAADDHLCHLLRMKDEGEFVSKHRLRKAKHRLEKAKHRLHVAEEHLQHVEHAFNKGEFDHEVGFNIQWFFVLELIDISYLSTTTTLFSRTLSSTRKSVSRSSSPPC</sequence>
<evidence type="ECO:0000313" key="3">
    <source>
        <dbReference type="EMBL" id="KAF9056945.1"/>
    </source>
</evidence>
<reference evidence="3" key="1">
    <citation type="submission" date="2020-11" db="EMBL/GenBank/DDBJ databases">
        <authorList>
            <consortium name="DOE Joint Genome Institute"/>
            <person name="Ahrendt S."/>
            <person name="Riley R."/>
            <person name="Andreopoulos W."/>
            <person name="Labutti K."/>
            <person name="Pangilinan J."/>
            <person name="Ruiz-Duenas F.J."/>
            <person name="Barrasa J.M."/>
            <person name="Sanchez-Garcia M."/>
            <person name="Camarero S."/>
            <person name="Miyauchi S."/>
            <person name="Serrano A."/>
            <person name="Linde D."/>
            <person name="Babiker R."/>
            <person name="Drula E."/>
            <person name="Ayuso-Fernandez I."/>
            <person name="Pacheco R."/>
            <person name="Padilla G."/>
            <person name="Ferreira P."/>
            <person name="Barriuso J."/>
            <person name="Kellner H."/>
            <person name="Castanera R."/>
            <person name="Alfaro M."/>
            <person name="Ramirez L."/>
            <person name="Pisabarro A.G."/>
            <person name="Kuo A."/>
            <person name="Tritt A."/>
            <person name="Lipzen A."/>
            <person name="He G."/>
            <person name="Yan M."/>
            <person name="Ng V."/>
            <person name="Cullen D."/>
            <person name="Martin F."/>
            <person name="Rosso M.-N."/>
            <person name="Henrissat B."/>
            <person name="Hibbett D."/>
            <person name="Martinez A.T."/>
            <person name="Grigoriev I.V."/>
        </authorList>
    </citation>
    <scope>NUCLEOTIDE SEQUENCE</scope>
    <source>
        <strain evidence="3">AH 40177</strain>
    </source>
</reference>
<keyword evidence="4" id="KW-1185">Reference proteome</keyword>